<dbReference type="AlphaFoldDB" id="A0ABD0RAE8"/>
<organism evidence="1 2">
    <name type="scientific">Cirrhinus mrigala</name>
    <name type="common">Mrigala</name>
    <dbReference type="NCBI Taxonomy" id="683832"/>
    <lineage>
        <taxon>Eukaryota</taxon>
        <taxon>Metazoa</taxon>
        <taxon>Chordata</taxon>
        <taxon>Craniata</taxon>
        <taxon>Vertebrata</taxon>
        <taxon>Euteleostomi</taxon>
        <taxon>Actinopterygii</taxon>
        <taxon>Neopterygii</taxon>
        <taxon>Teleostei</taxon>
        <taxon>Ostariophysi</taxon>
        <taxon>Cypriniformes</taxon>
        <taxon>Cyprinidae</taxon>
        <taxon>Labeoninae</taxon>
        <taxon>Labeonini</taxon>
        <taxon>Cirrhinus</taxon>
    </lineage>
</organism>
<feature type="non-terminal residue" evidence="1">
    <location>
        <position position="1"/>
    </location>
</feature>
<accession>A0ABD0RAE8</accession>
<keyword evidence="2" id="KW-1185">Reference proteome</keyword>
<evidence type="ECO:0000313" key="1">
    <source>
        <dbReference type="EMBL" id="KAL0194877.1"/>
    </source>
</evidence>
<feature type="non-terminal residue" evidence="1">
    <location>
        <position position="56"/>
    </location>
</feature>
<evidence type="ECO:0000313" key="2">
    <source>
        <dbReference type="Proteomes" id="UP001529510"/>
    </source>
</evidence>
<dbReference type="Proteomes" id="UP001529510">
    <property type="component" value="Unassembled WGS sequence"/>
</dbReference>
<gene>
    <name evidence="1" type="ORF">M9458_008449</name>
</gene>
<name>A0ABD0RAE8_CIRMR</name>
<dbReference type="EMBL" id="JAMKFB020000004">
    <property type="protein sequence ID" value="KAL0194877.1"/>
    <property type="molecule type" value="Genomic_DNA"/>
</dbReference>
<protein>
    <submittedName>
        <fullName evidence="1">Uncharacterized protein</fullName>
    </submittedName>
</protein>
<reference evidence="1 2" key="1">
    <citation type="submission" date="2024-05" db="EMBL/GenBank/DDBJ databases">
        <title>Genome sequencing and assembly of Indian major carp, Cirrhinus mrigala (Hamilton, 1822).</title>
        <authorList>
            <person name="Mohindra V."/>
            <person name="Chowdhury L.M."/>
            <person name="Lal K."/>
            <person name="Jena J.K."/>
        </authorList>
    </citation>
    <scope>NUCLEOTIDE SEQUENCE [LARGE SCALE GENOMIC DNA]</scope>
    <source>
        <strain evidence="1">CM1030</strain>
        <tissue evidence="1">Blood</tissue>
    </source>
</reference>
<comment type="caution">
    <text evidence="1">The sequence shown here is derived from an EMBL/GenBank/DDBJ whole genome shotgun (WGS) entry which is preliminary data.</text>
</comment>
<proteinExistence type="predicted"/>
<sequence length="56" mass="6427">TRASNTSHQKHGMREPMNVRFSCRKMHFSTGLRLLLMDSLLEMEMKIAGQSLEFGS</sequence>